<gene>
    <name evidence="2" type="ORF">ERS075579_04270</name>
</gene>
<dbReference type="InterPro" id="IPR041664">
    <property type="entry name" value="AAA_16"/>
</dbReference>
<protein>
    <submittedName>
        <fullName evidence="2">Predicted ATPase</fullName>
    </submittedName>
</protein>
<dbReference type="Proteomes" id="UP000045782">
    <property type="component" value="Unassembled WGS sequence"/>
</dbReference>
<dbReference type="EMBL" id="CSWP01000010">
    <property type="protein sequence ID" value="CPV67778.1"/>
    <property type="molecule type" value="Genomic_DNA"/>
</dbReference>
<dbReference type="InterPro" id="IPR027417">
    <property type="entry name" value="P-loop_NTPase"/>
</dbReference>
<name>A0A0U0ZTK2_9MYCO</name>
<dbReference type="Gene3D" id="3.40.50.300">
    <property type="entry name" value="P-loop containing nucleotide triphosphate hydrolases"/>
    <property type="match status" value="1"/>
</dbReference>
<organism evidence="2 3">
    <name type="scientific">Mycobacteroides abscessus</name>
    <dbReference type="NCBI Taxonomy" id="36809"/>
    <lineage>
        <taxon>Bacteria</taxon>
        <taxon>Bacillati</taxon>
        <taxon>Actinomycetota</taxon>
        <taxon>Actinomycetes</taxon>
        <taxon>Mycobacteriales</taxon>
        <taxon>Mycobacteriaceae</taxon>
        <taxon>Mycobacteroides</taxon>
    </lineage>
</organism>
<reference evidence="2 3" key="1">
    <citation type="submission" date="2015-03" db="EMBL/GenBank/DDBJ databases">
        <authorList>
            <person name="Murphy D."/>
        </authorList>
    </citation>
    <scope>NUCLEOTIDE SEQUENCE [LARGE SCALE GENOMIC DNA]</scope>
    <source>
        <strain evidence="2 3">PAP088</strain>
    </source>
</reference>
<dbReference type="SUPFAM" id="SSF52540">
    <property type="entry name" value="P-loop containing nucleoside triphosphate hydrolases"/>
    <property type="match status" value="1"/>
</dbReference>
<evidence type="ECO:0000313" key="2">
    <source>
        <dbReference type="EMBL" id="CPV67778.1"/>
    </source>
</evidence>
<dbReference type="Pfam" id="PF13191">
    <property type="entry name" value="AAA_16"/>
    <property type="match status" value="1"/>
</dbReference>
<dbReference type="AlphaFoldDB" id="A0A0U0ZTK2"/>
<proteinExistence type="predicted"/>
<evidence type="ECO:0000313" key="3">
    <source>
        <dbReference type="Proteomes" id="UP000045782"/>
    </source>
</evidence>
<feature type="domain" description="Orc1-like AAA ATPase" evidence="1">
    <location>
        <begin position="14"/>
        <end position="188"/>
    </location>
</feature>
<accession>A0A0U0ZTK2</accession>
<sequence length="388" mass="41442">MQPSPYTPGQVAREVVGRAEQLAEIGERLMYMTELGRLIGRIRVDTGPRGVGKTSLLREVQRAAEARGVVTVWVTAGGEEPLTAAIATQIRARTAGWKKKSRGRLLRAIDQVSITAGVPGVAQLGATVKPAQSAEGALPEPSFKELIIETVKAARDEGHRGLVLLIDEVQDADRQGLRTLAVTWQDLQAEADALPAGVFAAGLPQTPEIISAAATFSERFAYRTLHRLGPDASRVALVKPAGQVGVDWAPDALEAVIAQTNGYPHTLQLYADAAWARAGYPDPGGQIGMPDVEHAARQVAEDMDALFRARWNNATPVQRRFMTAMARSLTDDRVSSRSDIAAVMGRDSRAISAARAGLIDKGLIAVAGHGLLEFSIPGFAEFVHAQEG</sequence>
<evidence type="ECO:0000259" key="1">
    <source>
        <dbReference type="Pfam" id="PF13191"/>
    </source>
</evidence>
<dbReference type="RefSeq" id="WP_005065203.1">
    <property type="nucleotide sequence ID" value="NZ_CP014959.1"/>
</dbReference>